<name>A0A1H9MJC8_9BACT</name>
<evidence type="ECO:0000256" key="1">
    <source>
        <dbReference type="ARBA" id="ARBA00022553"/>
    </source>
</evidence>
<dbReference type="RefSeq" id="WP_090172349.1">
    <property type="nucleotide sequence ID" value="NZ_FOFB01000029.1"/>
</dbReference>
<dbReference type="CDD" id="cd00156">
    <property type="entry name" value="REC"/>
    <property type="match status" value="1"/>
</dbReference>
<evidence type="ECO:0000256" key="2">
    <source>
        <dbReference type="PROSITE-ProRule" id="PRU00169"/>
    </source>
</evidence>
<dbReference type="InterPro" id="IPR011006">
    <property type="entry name" value="CheY-like_superfamily"/>
</dbReference>
<dbReference type="InterPro" id="IPR001789">
    <property type="entry name" value="Sig_transdc_resp-reg_receiver"/>
</dbReference>
<dbReference type="Gene3D" id="3.40.50.2300">
    <property type="match status" value="1"/>
</dbReference>
<protein>
    <submittedName>
        <fullName evidence="4">Response regulator receiver domain-containing protein</fullName>
    </submittedName>
</protein>
<dbReference type="PANTHER" id="PTHR44591">
    <property type="entry name" value="STRESS RESPONSE REGULATOR PROTEIN 1"/>
    <property type="match status" value="1"/>
</dbReference>
<reference evidence="5" key="1">
    <citation type="submission" date="2016-10" db="EMBL/GenBank/DDBJ databases">
        <authorList>
            <person name="Varghese N."/>
            <person name="Submissions S."/>
        </authorList>
    </citation>
    <scope>NUCLEOTIDE SEQUENCE [LARGE SCALE GENOMIC DNA]</scope>
    <source>
        <strain evidence="5">DSM 24740</strain>
    </source>
</reference>
<proteinExistence type="predicted"/>
<dbReference type="FunCoup" id="A0A1H9MJC8">
    <property type="interactions" value="115"/>
</dbReference>
<sequence length="143" mass="16268">MTSINNATTFIVDDDPFVGMLYKRQLINLGYRNLHHFFSGVECLDNLHLNPEVVLLDHEMEEVTGFEVLKKIKRSNPDTAVIMVSGQEDMSTAVNALKYGAFDYIIKDGTESDRIMDALERLSRLKALRPTSKTLFQKLISRS</sequence>
<keyword evidence="1 2" id="KW-0597">Phosphoprotein</keyword>
<dbReference type="InterPro" id="IPR050595">
    <property type="entry name" value="Bact_response_regulator"/>
</dbReference>
<organism evidence="4 5">
    <name type="scientific">Neolewinella agarilytica</name>
    <dbReference type="NCBI Taxonomy" id="478744"/>
    <lineage>
        <taxon>Bacteria</taxon>
        <taxon>Pseudomonadati</taxon>
        <taxon>Bacteroidota</taxon>
        <taxon>Saprospiria</taxon>
        <taxon>Saprospirales</taxon>
        <taxon>Lewinellaceae</taxon>
        <taxon>Neolewinella</taxon>
    </lineage>
</organism>
<gene>
    <name evidence="4" type="ORF">SAMN05444359_12943</name>
</gene>
<dbReference type="Pfam" id="PF00072">
    <property type="entry name" value="Response_reg"/>
    <property type="match status" value="1"/>
</dbReference>
<evidence type="ECO:0000313" key="4">
    <source>
        <dbReference type="EMBL" id="SER23639.1"/>
    </source>
</evidence>
<dbReference type="SUPFAM" id="SSF52172">
    <property type="entry name" value="CheY-like"/>
    <property type="match status" value="1"/>
</dbReference>
<evidence type="ECO:0000313" key="5">
    <source>
        <dbReference type="Proteomes" id="UP000199021"/>
    </source>
</evidence>
<dbReference type="OrthoDB" id="1118837at2"/>
<dbReference type="SMART" id="SM00448">
    <property type="entry name" value="REC"/>
    <property type="match status" value="1"/>
</dbReference>
<feature type="domain" description="Response regulatory" evidence="3">
    <location>
        <begin position="8"/>
        <end position="122"/>
    </location>
</feature>
<dbReference type="InParanoid" id="A0A1H9MJC8"/>
<dbReference type="GO" id="GO:0000160">
    <property type="term" value="P:phosphorelay signal transduction system"/>
    <property type="evidence" value="ECO:0007669"/>
    <property type="project" value="InterPro"/>
</dbReference>
<dbReference type="AlphaFoldDB" id="A0A1H9MJC8"/>
<keyword evidence="5" id="KW-1185">Reference proteome</keyword>
<dbReference type="EMBL" id="FOFB01000029">
    <property type="protein sequence ID" value="SER23639.1"/>
    <property type="molecule type" value="Genomic_DNA"/>
</dbReference>
<dbReference type="PANTHER" id="PTHR44591:SF3">
    <property type="entry name" value="RESPONSE REGULATORY DOMAIN-CONTAINING PROTEIN"/>
    <property type="match status" value="1"/>
</dbReference>
<dbReference type="STRING" id="478744.SAMN05444359_12943"/>
<feature type="modified residue" description="4-aspartylphosphate" evidence="2">
    <location>
        <position position="57"/>
    </location>
</feature>
<evidence type="ECO:0000259" key="3">
    <source>
        <dbReference type="PROSITE" id="PS50110"/>
    </source>
</evidence>
<dbReference type="Proteomes" id="UP000199021">
    <property type="component" value="Unassembled WGS sequence"/>
</dbReference>
<dbReference type="PROSITE" id="PS50110">
    <property type="entry name" value="RESPONSE_REGULATORY"/>
    <property type="match status" value="1"/>
</dbReference>
<accession>A0A1H9MJC8</accession>